<dbReference type="NCBIfam" id="TIGR00025">
    <property type="entry name" value="Mtu_efflux"/>
    <property type="match status" value="1"/>
</dbReference>
<evidence type="ECO:0000256" key="4">
    <source>
        <dbReference type="ARBA" id="ARBA00022692"/>
    </source>
</evidence>
<evidence type="ECO:0000256" key="6">
    <source>
        <dbReference type="ARBA" id="ARBA00023136"/>
    </source>
</evidence>
<feature type="transmembrane region" description="Helical" evidence="8">
    <location>
        <begin position="293"/>
        <end position="315"/>
    </location>
</feature>
<gene>
    <name evidence="10" type="primary">drrB</name>
    <name evidence="10" type="ORF">I551_3180</name>
</gene>
<dbReference type="PANTHER" id="PTHR43077">
    <property type="entry name" value="TRANSPORT PERMEASE YVFS-RELATED"/>
    <property type="match status" value="1"/>
</dbReference>
<feature type="transmembrane region" description="Helical" evidence="8">
    <location>
        <begin position="143"/>
        <end position="163"/>
    </location>
</feature>
<comment type="subcellular location">
    <subcellularLocation>
        <location evidence="1">Cell membrane</location>
        <topology evidence="1">Multi-pass membrane protein</topology>
    </subcellularLocation>
</comment>
<sequence length="383" mass="41135">MPRHLKDLDATVAALGSLLPEHNRAMVTSESDRITMPAPDGTRTLIEAARRIDEANIELADIALRRPSLDAVFLSMTTDPSEAHVLSHVASGPCCEHLGGRPNPGPDLQGAGPSAAKPRLSTLQQWWVLVGRFTRPRLRDPELITMVGAPVVFTVGFYIPFAIPWNHYVGGGASGVPSSLGQYIAPLIVLQSISFAAISSAFRAATDSLQGINRRFRYMPIAPLTPVVARVTAAIYRCCVGLTVALICGYAIGFHFNRGPLYIVGYCLLAIAIGAVLSFGADLLGTGTKNPDAMLPLLSLPILIFGLLSVGLMPLKLFPHWIHPFVRNQPITQFVVALRALAGDTTKAAIPVTWTVMTPTLAWLAGFALFLVPVSIIVLSRRP</sequence>
<evidence type="ECO:0000259" key="9">
    <source>
        <dbReference type="Pfam" id="PF12698"/>
    </source>
</evidence>
<dbReference type="EMBL" id="JAOL01000105">
    <property type="protein sequence ID" value="EUA90316.1"/>
    <property type="molecule type" value="Genomic_DNA"/>
</dbReference>
<dbReference type="InterPro" id="IPR004377">
    <property type="entry name" value="ABC_transpt_DrrB/DrrC"/>
</dbReference>
<evidence type="ECO:0000256" key="1">
    <source>
        <dbReference type="ARBA" id="ARBA00004651"/>
    </source>
</evidence>
<evidence type="ECO:0000313" key="11">
    <source>
        <dbReference type="Proteomes" id="UP000020681"/>
    </source>
</evidence>
<keyword evidence="3" id="KW-1003">Cell membrane</keyword>
<name>A0ABN0R045_MYCUL</name>
<keyword evidence="6 8" id="KW-0472">Membrane</keyword>
<keyword evidence="4 8" id="KW-0812">Transmembrane</keyword>
<feature type="transmembrane region" description="Helical" evidence="8">
    <location>
        <begin position="361"/>
        <end position="379"/>
    </location>
</feature>
<dbReference type="Proteomes" id="UP000020681">
    <property type="component" value="Unassembled WGS sequence"/>
</dbReference>
<accession>A0ABN0R045</accession>
<evidence type="ECO:0000256" key="2">
    <source>
        <dbReference type="ARBA" id="ARBA00007783"/>
    </source>
</evidence>
<feature type="region of interest" description="Disordered" evidence="7">
    <location>
        <begin position="97"/>
        <end position="116"/>
    </location>
</feature>
<reference evidence="10 11" key="1">
    <citation type="submission" date="2014-01" db="EMBL/GenBank/DDBJ databases">
        <authorList>
            <person name="Dobos K."/>
            <person name="Lenaerts A."/>
            <person name="Ordway D."/>
            <person name="DeGroote M.A."/>
            <person name="Parker T."/>
            <person name="Sizemore C."/>
            <person name="Tallon L.J."/>
            <person name="Sadzewicz L.K."/>
            <person name="Sengamalay N."/>
            <person name="Fraser C.M."/>
            <person name="Hine E."/>
            <person name="Shefchek K.A."/>
            <person name="Das S.P."/>
            <person name="Tettelin H."/>
        </authorList>
    </citation>
    <scope>NUCLEOTIDE SEQUENCE [LARGE SCALE GENOMIC DNA]</scope>
    <source>
        <strain evidence="10 11">Harvey</strain>
    </source>
</reference>
<proteinExistence type="inferred from homology"/>
<protein>
    <submittedName>
        <fullName evidence="10">Doxorubicin resistance ABC transporter permease drrB domain protein</fullName>
    </submittedName>
</protein>
<evidence type="ECO:0000256" key="5">
    <source>
        <dbReference type="ARBA" id="ARBA00022989"/>
    </source>
</evidence>
<evidence type="ECO:0000256" key="3">
    <source>
        <dbReference type="ARBA" id="ARBA00022475"/>
    </source>
</evidence>
<evidence type="ECO:0000256" key="7">
    <source>
        <dbReference type="SAM" id="MobiDB-lite"/>
    </source>
</evidence>
<organism evidence="10 11">
    <name type="scientific">Mycobacterium ulcerans str. Harvey</name>
    <dbReference type="NCBI Taxonomy" id="1299332"/>
    <lineage>
        <taxon>Bacteria</taxon>
        <taxon>Bacillati</taxon>
        <taxon>Actinomycetota</taxon>
        <taxon>Actinomycetes</taxon>
        <taxon>Mycobacteriales</taxon>
        <taxon>Mycobacteriaceae</taxon>
        <taxon>Mycobacterium</taxon>
        <taxon>Mycobacterium ulcerans group</taxon>
    </lineage>
</organism>
<dbReference type="PANTHER" id="PTHR43077:SF8">
    <property type="entry name" value="DOXORUBICIN RESISTANCE ABC TRANSPORTER PERMEASE PROTEIN DRRB"/>
    <property type="match status" value="1"/>
</dbReference>
<feature type="transmembrane region" description="Helical" evidence="8">
    <location>
        <begin position="259"/>
        <end position="281"/>
    </location>
</feature>
<evidence type="ECO:0000256" key="8">
    <source>
        <dbReference type="SAM" id="Phobius"/>
    </source>
</evidence>
<comment type="caution">
    <text evidence="10">The sequence shown here is derived from an EMBL/GenBank/DDBJ whole genome shotgun (WGS) entry which is preliminary data.</text>
</comment>
<feature type="transmembrane region" description="Helical" evidence="8">
    <location>
        <begin position="183"/>
        <end position="206"/>
    </location>
</feature>
<dbReference type="InterPro" id="IPR051328">
    <property type="entry name" value="T7SS_ABC-Transporter"/>
</dbReference>
<evidence type="ECO:0000313" key="10">
    <source>
        <dbReference type="EMBL" id="EUA90316.1"/>
    </source>
</evidence>
<comment type="similarity">
    <text evidence="2">Belongs to the ABC-2 integral membrane protein family.</text>
</comment>
<dbReference type="InterPro" id="IPR013525">
    <property type="entry name" value="ABC2_TM"/>
</dbReference>
<feature type="domain" description="ABC-2 type transporter transmembrane" evidence="9">
    <location>
        <begin position="177"/>
        <end position="376"/>
    </location>
</feature>
<dbReference type="Pfam" id="PF12698">
    <property type="entry name" value="ABC2_membrane_3"/>
    <property type="match status" value="1"/>
</dbReference>
<keyword evidence="5 8" id="KW-1133">Transmembrane helix</keyword>
<keyword evidence="11" id="KW-1185">Reference proteome</keyword>
<feature type="transmembrane region" description="Helical" evidence="8">
    <location>
        <begin position="227"/>
        <end position="253"/>
    </location>
</feature>